<gene>
    <name evidence="1" type="ORF">ABQJ56_03320</name>
</gene>
<accession>A0ABV3QKX5</accession>
<keyword evidence="2" id="KW-1185">Reference proteome</keyword>
<dbReference type="Proteomes" id="UP001556170">
    <property type="component" value="Unassembled WGS sequence"/>
</dbReference>
<organism evidence="1 2">
    <name type="scientific">Rhodanobacter geophilus</name>
    <dbReference type="NCBI Taxonomy" id="3162488"/>
    <lineage>
        <taxon>Bacteria</taxon>
        <taxon>Pseudomonadati</taxon>
        <taxon>Pseudomonadota</taxon>
        <taxon>Gammaproteobacteria</taxon>
        <taxon>Lysobacterales</taxon>
        <taxon>Rhodanobacteraceae</taxon>
        <taxon>Rhodanobacter</taxon>
    </lineage>
</organism>
<name>A0ABV3QKX5_9GAMM</name>
<evidence type="ECO:0000313" key="2">
    <source>
        <dbReference type="Proteomes" id="UP001556170"/>
    </source>
</evidence>
<reference evidence="1 2" key="1">
    <citation type="submission" date="2024-06" db="EMBL/GenBank/DDBJ databases">
        <authorList>
            <person name="Woo H."/>
        </authorList>
    </citation>
    <scope>NUCLEOTIDE SEQUENCE [LARGE SCALE GENOMIC DNA]</scope>
    <source>
        <strain evidence="1 2">S2-g</strain>
    </source>
</reference>
<proteinExistence type="predicted"/>
<comment type="caution">
    <text evidence="1">The sequence shown here is derived from an EMBL/GenBank/DDBJ whole genome shotgun (WGS) entry which is preliminary data.</text>
</comment>
<dbReference type="EMBL" id="JBFOHL010000002">
    <property type="protein sequence ID" value="MEW9623252.1"/>
    <property type="molecule type" value="Genomic_DNA"/>
</dbReference>
<evidence type="ECO:0000313" key="1">
    <source>
        <dbReference type="EMBL" id="MEW9623252.1"/>
    </source>
</evidence>
<dbReference type="RefSeq" id="WP_367843560.1">
    <property type="nucleotide sequence ID" value="NZ_JBFOHL010000002.1"/>
</dbReference>
<protein>
    <submittedName>
        <fullName evidence="1">Helix-turn-helix transcriptional regulator</fullName>
    </submittedName>
</protein>
<sequence>MASEVVATHAYLRVSDITRNRRTGTPGLLPVTASTWWSWVKAGKAPAPIKLSPGCTVWREADVRAFAESIGKEAA</sequence>